<dbReference type="SUPFAM" id="SSF143243">
    <property type="entry name" value="Nqo5-like"/>
    <property type="match status" value="1"/>
</dbReference>
<dbReference type="InterPro" id="IPR001268">
    <property type="entry name" value="NADH_UbQ_OxRdtase_30kDa_su"/>
</dbReference>
<dbReference type="PANTHER" id="PTHR10884">
    <property type="entry name" value="NADH DEHYDROGENASE UBIQUINONE IRON-SULFUR PROTEIN 3"/>
    <property type="match status" value="1"/>
</dbReference>
<dbReference type="KEGG" id="sdyn:Mal52_02890"/>
<dbReference type="RefSeq" id="WP_145373826.1">
    <property type="nucleotide sequence ID" value="NZ_CAXBED010000126.1"/>
</dbReference>
<dbReference type="GO" id="GO:0050136">
    <property type="term" value="F:NADH dehydrogenase (quinone) (non-electrogenic) activity"/>
    <property type="evidence" value="ECO:0007669"/>
    <property type="project" value="UniProtKB-UniRule"/>
</dbReference>
<reference evidence="7 8" key="1">
    <citation type="submission" date="2019-02" db="EMBL/GenBank/DDBJ databases">
        <title>Deep-cultivation of Planctomycetes and their phenomic and genomic characterization uncovers novel biology.</title>
        <authorList>
            <person name="Wiegand S."/>
            <person name="Jogler M."/>
            <person name="Boedeker C."/>
            <person name="Pinto D."/>
            <person name="Vollmers J."/>
            <person name="Rivas-Marin E."/>
            <person name="Kohn T."/>
            <person name="Peeters S.H."/>
            <person name="Heuer A."/>
            <person name="Rast P."/>
            <person name="Oberbeckmann S."/>
            <person name="Bunk B."/>
            <person name="Jeske O."/>
            <person name="Meyerdierks A."/>
            <person name="Storesund J.E."/>
            <person name="Kallscheuer N."/>
            <person name="Luecker S."/>
            <person name="Lage O.M."/>
            <person name="Pohl T."/>
            <person name="Merkel B.J."/>
            <person name="Hornburger P."/>
            <person name="Mueller R.-W."/>
            <person name="Bruemmer F."/>
            <person name="Labrenz M."/>
            <person name="Spormann A.M."/>
            <person name="Op den Camp H."/>
            <person name="Overmann J."/>
            <person name="Amann R."/>
            <person name="Jetten M.S.M."/>
            <person name="Mascher T."/>
            <person name="Medema M.H."/>
            <person name="Devos D.P."/>
            <person name="Kaster A.-K."/>
            <person name="Ovreas L."/>
            <person name="Rohde M."/>
            <person name="Galperin M.Y."/>
            <person name="Jogler C."/>
        </authorList>
    </citation>
    <scope>NUCLEOTIDE SEQUENCE [LARGE SCALE GENOMIC DNA]</scope>
    <source>
        <strain evidence="7 8">Mal52</strain>
    </source>
</reference>
<organism evidence="7 8">
    <name type="scientific">Symmachiella dynata</name>
    <dbReference type="NCBI Taxonomy" id="2527995"/>
    <lineage>
        <taxon>Bacteria</taxon>
        <taxon>Pseudomonadati</taxon>
        <taxon>Planctomycetota</taxon>
        <taxon>Planctomycetia</taxon>
        <taxon>Planctomycetales</taxon>
        <taxon>Planctomycetaceae</taxon>
        <taxon>Symmachiella</taxon>
    </lineage>
</organism>
<evidence type="ECO:0000256" key="4">
    <source>
        <dbReference type="RuleBase" id="RU003456"/>
    </source>
</evidence>
<dbReference type="HAMAP" id="MF_01357">
    <property type="entry name" value="NDH1_NuoC"/>
    <property type="match status" value="1"/>
</dbReference>
<comment type="similarity">
    <text evidence="1 3 4">Belongs to the complex I 30 kDa subunit family.</text>
</comment>
<feature type="domain" description="NADH:ubiquinone oxidoreductase 30kDa subunit" evidence="6">
    <location>
        <begin position="30"/>
        <end position="166"/>
    </location>
</feature>
<gene>
    <name evidence="7" type="primary">ndhJ</name>
    <name evidence="3" type="synonym">nuoC</name>
    <name evidence="7" type="ORF">Mal52_02890</name>
</gene>
<dbReference type="AlphaFoldDB" id="A0A517ZH76"/>
<dbReference type="NCBIfam" id="TIGR01961">
    <property type="entry name" value="NuoC_fam"/>
    <property type="match status" value="1"/>
</dbReference>
<dbReference type="GO" id="GO:0008137">
    <property type="term" value="F:NADH dehydrogenase (ubiquinone) activity"/>
    <property type="evidence" value="ECO:0007669"/>
    <property type="project" value="InterPro"/>
</dbReference>
<keyword evidence="3 5" id="KW-0874">Quinone</keyword>
<keyword evidence="3 4" id="KW-1278">Translocase</keyword>
<evidence type="ECO:0000259" key="6">
    <source>
        <dbReference type="Pfam" id="PF00329"/>
    </source>
</evidence>
<sequence>MNATEIHKQLVEKFGDKIIAVDADALDPWIEVASDAIVEVTTYLRDASDLRFDGLNNLSAVDYFEPDEKKAAKFEHEPHLEVVYHLYSYTHKHFLTVKVKLPRWQNDQQGQLPEVPSVTGVWGIADWHEREAYDLMGIHFAGHPNLRRILCPEDWVGHALRKDYDFPLEYHGVRN</sequence>
<keyword evidence="3" id="KW-0830">Ubiquinone</keyword>
<dbReference type="PANTHER" id="PTHR10884:SF14">
    <property type="entry name" value="NADH DEHYDROGENASE [UBIQUINONE] IRON-SULFUR PROTEIN 3, MITOCHONDRIAL"/>
    <property type="match status" value="1"/>
</dbReference>
<dbReference type="GO" id="GO:0048038">
    <property type="term" value="F:quinone binding"/>
    <property type="evidence" value="ECO:0007669"/>
    <property type="project" value="UniProtKB-KW"/>
</dbReference>
<dbReference type="InterPro" id="IPR037232">
    <property type="entry name" value="NADH_quin_OxRdtase_su_C/D-like"/>
</dbReference>
<protein>
    <recommendedName>
        <fullName evidence="3">NADH-quinone oxidoreductase subunit C</fullName>
        <ecNumber evidence="3">7.1.1.-</ecNumber>
    </recommendedName>
    <alternativeName>
        <fullName evidence="3">NADH dehydrogenase I subunit C</fullName>
    </alternativeName>
    <alternativeName>
        <fullName evidence="3">NDH-1 subunit C</fullName>
    </alternativeName>
</protein>
<dbReference type="Proteomes" id="UP000319383">
    <property type="component" value="Chromosome"/>
</dbReference>
<dbReference type="EMBL" id="CP036276">
    <property type="protein sequence ID" value="QDU41835.1"/>
    <property type="molecule type" value="Genomic_DNA"/>
</dbReference>
<dbReference type="PROSITE" id="PS00542">
    <property type="entry name" value="COMPLEX1_30K"/>
    <property type="match status" value="1"/>
</dbReference>
<dbReference type="GO" id="GO:0005886">
    <property type="term" value="C:plasma membrane"/>
    <property type="evidence" value="ECO:0007669"/>
    <property type="project" value="UniProtKB-SubCell"/>
</dbReference>
<keyword evidence="3" id="KW-1003">Cell membrane</keyword>
<keyword evidence="7" id="KW-0560">Oxidoreductase</keyword>
<dbReference type="OrthoDB" id="9803286at2"/>
<dbReference type="Gene3D" id="3.30.460.80">
    <property type="entry name" value="NADH:ubiquinone oxidoreductase, 30kDa subunit"/>
    <property type="match status" value="1"/>
</dbReference>
<comment type="function">
    <text evidence="3">NDH-1 shuttles electrons from NADH, via FMN and iron-sulfur (Fe-S) centers, to quinones in the respiratory chain. The immediate electron acceptor for the enzyme in this species is believed to be ubiquinone. Couples the redox reaction to proton translocation (for every two electrons transferred, four hydrogen ions are translocated across the cytoplasmic membrane), and thus conserves the redox energy in a proton gradient.</text>
</comment>
<comment type="catalytic activity">
    <reaction evidence="3 5">
        <text>a quinone + NADH + 5 H(+)(in) = a quinol + NAD(+) + 4 H(+)(out)</text>
        <dbReference type="Rhea" id="RHEA:57888"/>
        <dbReference type="ChEBI" id="CHEBI:15378"/>
        <dbReference type="ChEBI" id="CHEBI:24646"/>
        <dbReference type="ChEBI" id="CHEBI:57540"/>
        <dbReference type="ChEBI" id="CHEBI:57945"/>
        <dbReference type="ChEBI" id="CHEBI:132124"/>
    </reaction>
</comment>
<dbReference type="Pfam" id="PF00329">
    <property type="entry name" value="Complex1_30kDa"/>
    <property type="match status" value="1"/>
</dbReference>
<comment type="subcellular location">
    <subcellularLocation>
        <location evidence="3">Cell membrane</location>
        <topology evidence="3">Peripheral membrane protein</topology>
        <orientation evidence="3">Cytoplasmic side</orientation>
    </subcellularLocation>
</comment>
<comment type="subunit">
    <text evidence="3">NDH-1 is composed of 14 different subunits. Subunits NuoB, C, D, E, F, and G constitute the peripheral sector of the complex.</text>
</comment>
<name>A0A517ZH76_9PLAN</name>
<evidence type="ECO:0000313" key="8">
    <source>
        <dbReference type="Proteomes" id="UP000319383"/>
    </source>
</evidence>
<accession>A0A517ZH76</accession>
<proteinExistence type="inferred from homology"/>
<dbReference type="InterPro" id="IPR020396">
    <property type="entry name" value="NADH_UbQ_OxRdtase_CS"/>
</dbReference>
<dbReference type="InterPro" id="IPR010218">
    <property type="entry name" value="NADH_DH_suC"/>
</dbReference>
<evidence type="ECO:0000256" key="5">
    <source>
        <dbReference type="RuleBase" id="RU003582"/>
    </source>
</evidence>
<dbReference type="EC" id="7.1.1.-" evidence="3"/>
<keyword evidence="3 4" id="KW-0520">NAD</keyword>
<keyword evidence="2 3" id="KW-0813">Transport</keyword>
<evidence type="ECO:0000256" key="1">
    <source>
        <dbReference type="ARBA" id="ARBA00007569"/>
    </source>
</evidence>
<keyword evidence="3" id="KW-0472">Membrane</keyword>
<evidence type="ECO:0000256" key="2">
    <source>
        <dbReference type="ARBA" id="ARBA00022448"/>
    </source>
</evidence>
<evidence type="ECO:0000256" key="3">
    <source>
        <dbReference type="HAMAP-Rule" id="MF_01357"/>
    </source>
</evidence>
<evidence type="ECO:0000313" key="7">
    <source>
        <dbReference type="EMBL" id="QDU41835.1"/>
    </source>
</evidence>
<keyword evidence="8" id="KW-1185">Reference proteome</keyword>